<reference evidence="1" key="1">
    <citation type="submission" date="2021-02" db="EMBL/GenBank/DDBJ databases">
        <authorList>
            <person name="Dougan E. K."/>
            <person name="Rhodes N."/>
            <person name="Thang M."/>
            <person name="Chan C."/>
        </authorList>
    </citation>
    <scope>NUCLEOTIDE SEQUENCE</scope>
</reference>
<dbReference type="AlphaFoldDB" id="A0A813EHL0"/>
<evidence type="ECO:0000313" key="1">
    <source>
        <dbReference type="EMBL" id="CAE8598789.1"/>
    </source>
</evidence>
<dbReference type="Proteomes" id="UP000654075">
    <property type="component" value="Unassembled WGS sequence"/>
</dbReference>
<comment type="caution">
    <text evidence="1">The sequence shown here is derived from an EMBL/GenBank/DDBJ whole genome shotgun (WGS) entry which is preliminary data.</text>
</comment>
<dbReference type="EMBL" id="CAJNNV010010569">
    <property type="protein sequence ID" value="CAE8598789.1"/>
    <property type="molecule type" value="Genomic_DNA"/>
</dbReference>
<accession>A0A813EHL0</accession>
<proteinExistence type="predicted"/>
<keyword evidence="2" id="KW-1185">Reference proteome</keyword>
<feature type="non-terminal residue" evidence="1">
    <location>
        <position position="185"/>
    </location>
</feature>
<feature type="non-terminal residue" evidence="1">
    <location>
        <position position="1"/>
    </location>
</feature>
<name>A0A813EHL0_POLGL</name>
<sequence>NYRTFPQLHLILKADPVAFYHWRQFLHQKGLEHSPSWSEEAVQEFLATHSAGTLDQFEIASDEVLANFDKVLKEHPAARWHWASVVAREAPGQVNPKGIPAKLVQDFLESYRAGSFEQVEMASRELAAQVNSFQRKASGIAEWEAFANSQFGYRVAPFDPKYWPADLVRGFLAEKSLQRIADRYA</sequence>
<protein>
    <submittedName>
        <fullName evidence="1">Uncharacterized protein</fullName>
    </submittedName>
</protein>
<gene>
    <name evidence="1" type="ORF">PGLA1383_LOCUS17191</name>
</gene>
<organism evidence="1 2">
    <name type="scientific">Polarella glacialis</name>
    <name type="common">Dinoflagellate</name>
    <dbReference type="NCBI Taxonomy" id="89957"/>
    <lineage>
        <taxon>Eukaryota</taxon>
        <taxon>Sar</taxon>
        <taxon>Alveolata</taxon>
        <taxon>Dinophyceae</taxon>
        <taxon>Suessiales</taxon>
        <taxon>Suessiaceae</taxon>
        <taxon>Polarella</taxon>
    </lineage>
</organism>
<evidence type="ECO:0000313" key="2">
    <source>
        <dbReference type="Proteomes" id="UP000654075"/>
    </source>
</evidence>